<proteinExistence type="predicted"/>
<organism evidence="1">
    <name type="scientific">Condorpox virus</name>
    <dbReference type="NCBI Taxonomy" id="3049970"/>
    <lineage>
        <taxon>Viruses</taxon>
        <taxon>Varidnaviria</taxon>
        <taxon>Bamfordvirae</taxon>
        <taxon>Nucleocytoviricota</taxon>
        <taxon>Pokkesviricetes</taxon>
        <taxon>Chitovirales</taxon>
        <taxon>Poxviridae</taxon>
        <taxon>Chordopoxvirinae</taxon>
        <taxon>Avipoxvirus</taxon>
    </lineage>
</organism>
<gene>
    <name evidence="1" type="ORF">CDPV99-026</name>
</gene>
<dbReference type="EMBL" id="OQ865376">
    <property type="protein sequence ID" value="WHV01142.1"/>
    <property type="molecule type" value="Genomic_DNA"/>
</dbReference>
<evidence type="ECO:0000313" key="1">
    <source>
        <dbReference type="EMBL" id="WHV01142.1"/>
    </source>
</evidence>
<name>A0AAT9UPF5_9POXV</name>
<accession>A0AAT9UPF5</accession>
<protein>
    <submittedName>
        <fullName evidence="1">Uncharacterized protein</fullName>
    </submittedName>
</protein>
<reference evidence="1" key="1">
    <citation type="submission" date="2023-04" db="EMBL/GenBank/DDBJ databases">
        <title>Genomic characterization of avipoxvirus isolates from Andean condor (Vultur gryphus).</title>
        <authorList>
            <person name="Butt S.L."/>
            <person name="Do Nascimento G.M."/>
            <person name="Tripathy D.N."/>
            <person name="Diel D.G."/>
        </authorList>
    </citation>
    <scope>NUCLEOTIDE SEQUENCE</scope>
    <source>
        <strain evidence="1">CDPV99</strain>
    </source>
</reference>
<sequence>MKKYVIDLRASVERQRNYTSHSRWFTSMSMKLLWKMTVNL</sequence>